<gene>
    <name evidence="2" type="ORF">P7K49_019093</name>
</gene>
<reference evidence="2 3" key="1">
    <citation type="submission" date="2023-05" db="EMBL/GenBank/DDBJ databases">
        <title>B98-5 Cell Line De Novo Hybrid Assembly: An Optical Mapping Approach.</title>
        <authorList>
            <person name="Kananen K."/>
            <person name="Auerbach J.A."/>
            <person name="Kautto E."/>
            <person name="Blachly J.S."/>
        </authorList>
    </citation>
    <scope>NUCLEOTIDE SEQUENCE [LARGE SCALE GENOMIC DNA]</scope>
    <source>
        <strain evidence="2">B95-8</strain>
        <tissue evidence="2">Cell line</tissue>
    </source>
</reference>
<evidence type="ECO:0000256" key="1">
    <source>
        <dbReference type="SAM" id="MobiDB-lite"/>
    </source>
</evidence>
<feature type="region of interest" description="Disordered" evidence="1">
    <location>
        <begin position="106"/>
        <end position="125"/>
    </location>
</feature>
<name>A0ABQ9UWN6_SAGOE</name>
<organism evidence="2 3">
    <name type="scientific">Saguinus oedipus</name>
    <name type="common">Cotton-top tamarin</name>
    <name type="synonym">Oedipomidas oedipus</name>
    <dbReference type="NCBI Taxonomy" id="9490"/>
    <lineage>
        <taxon>Eukaryota</taxon>
        <taxon>Metazoa</taxon>
        <taxon>Chordata</taxon>
        <taxon>Craniata</taxon>
        <taxon>Vertebrata</taxon>
        <taxon>Euteleostomi</taxon>
        <taxon>Mammalia</taxon>
        <taxon>Eutheria</taxon>
        <taxon>Euarchontoglires</taxon>
        <taxon>Primates</taxon>
        <taxon>Haplorrhini</taxon>
        <taxon>Platyrrhini</taxon>
        <taxon>Cebidae</taxon>
        <taxon>Callitrichinae</taxon>
        <taxon>Saguinus</taxon>
    </lineage>
</organism>
<protein>
    <submittedName>
        <fullName evidence="2">Uncharacterized protein</fullName>
    </submittedName>
</protein>
<sequence>MPGPVLAKLPAWLRAFTEVTATFGSATVTVWKFNPPFSFPESLHHPKIQFSLTSPCPVPPGEVGLFLTGSCTTAWHCALPLPFLLETVFVVGLVCRDPTTKVKPRSVPEHCQDPGTGISAHRWKQ</sequence>
<accession>A0ABQ9UWN6</accession>
<keyword evidence="3" id="KW-1185">Reference proteome</keyword>
<feature type="non-terminal residue" evidence="2">
    <location>
        <position position="125"/>
    </location>
</feature>
<dbReference type="Proteomes" id="UP001266305">
    <property type="component" value="Unassembled WGS sequence"/>
</dbReference>
<comment type="caution">
    <text evidence="2">The sequence shown here is derived from an EMBL/GenBank/DDBJ whole genome shotgun (WGS) entry which is preliminary data.</text>
</comment>
<evidence type="ECO:0000313" key="2">
    <source>
        <dbReference type="EMBL" id="KAK2101427.1"/>
    </source>
</evidence>
<proteinExistence type="predicted"/>
<dbReference type="EMBL" id="JASSZA010000009">
    <property type="protein sequence ID" value="KAK2101427.1"/>
    <property type="molecule type" value="Genomic_DNA"/>
</dbReference>
<evidence type="ECO:0000313" key="3">
    <source>
        <dbReference type="Proteomes" id="UP001266305"/>
    </source>
</evidence>